<proteinExistence type="predicted"/>
<gene>
    <name evidence="1" type="ORF">DWZ12_05350</name>
</gene>
<dbReference type="Proteomes" id="UP000283585">
    <property type="component" value="Unassembled WGS sequence"/>
</dbReference>
<accession>A0A411ZSU0</accession>
<comment type="caution">
    <text evidence="1">The sequence shown here is derived from an EMBL/GenBank/DDBJ whole genome shotgun (WGS) entry which is preliminary data.</text>
</comment>
<evidence type="ECO:0000313" key="1">
    <source>
        <dbReference type="EMBL" id="RGQ05895.1"/>
    </source>
</evidence>
<sequence length="59" mass="7365">MRHKYLKTSSWTGMEVQCLVCRLIVDRMFVKVYWHITQSFFRENCNYFIRFQKTPQKKL</sequence>
<dbReference type="AlphaFoldDB" id="A0A411ZSU0"/>
<name>A0A411ZSU0_9FIRM</name>
<protein>
    <submittedName>
        <fullName evidence="1">Uncharacterized protein</fullName>
    </submittedName>
</protein>
<reference evidence="1 2" key="1">
    <citation type="submission" date="2018-08" db="EMBL/GenBank/DDBJ databases">
        <title>A genome reference for cultivated species of the human gut microbiota.</title>
        <authorList>
            <person name="Zou Y."/>
            <person name="Xue W."/>
            <person name="Luo G."/>
        </authorList>
    </citation>
    <scope>NUCLEOTIDE SEQUENCE [LARGE SCALE GENOMIC DNA]</scope>
    <source>
        <strain evidence="1 2">AF29-2BH</strain>
    </source>
</reference>
<evidence type="ECO:0000313" key="2">
    <source>
        <dbReference type="Proteomes" id="UP000283585"/>
    </source>
</evidence>
<organism evidence="1 2">
    <name type="scientific">Blautia obeum</name>
    <dbReference type="NCBI Taxonomy" id="40520"/>
    <lineage>
        <taxon>Bacteria</taxon>
        <taxon>Bacillati</taxon>
        <taxon>Bacillota</taxon>
        <taxon>Clostridia</taxon>
        <taxon>Lachnospirales</taxon>
        <taxon>Lachnospiraceae</taxon>
        <taxon>Blautia</taxon>
    </lineage>
</organism>
<dbReference type="EMBL" id="QRSS01000005">
    <property type="protein sequence ID" value="RGQ05895.1"/>
    <property type="molecule type" value="Genomic_DNA"/>
</dbReference>